<accession>A0AAV4DEQ0</accession>
<keyword evidence="2" id="KW-1185">Reference proteome</keyword>
<proteinExistence type="predicted"/>
<evidence type="ECO:0000313" key="2">
    <source>
        <dbReference type="Proteomes" id="UP000735302"/>
    </source>
</evidence>
<comment type="caution">
    <text evidence="1">The sequence shown here is derived from an EMBL/GenBank/DDBJ whole genome shotgun (WGS) entry which is preliminary data.</text>
</comment>
<sequence length="102" mass="10925">MHGLVRQDISLDFPAKGDKAGKLTGKFPSTGQMLTVNRSDSSGVPPAWALSTANLNKIEHREPPWLGNSHNAPPVVKSNLGFSLEFSSPSPTILETSTDGKR</sequence>
<dbReference type="EMBL" id="BLXT01007816">
    <property type="protein sequence ID" value="GFO42684.1"/>
    <property type="molecule type" value="Genomic_DNA"/>
</dbReference>
<dbReference type="AlphaFoldDB" id="A0AAV4DEQ0"/>
<dbReference type="Proteomes" id="UP000735302">
    <property type="component" value="Unassembled WGS sequence"/>
</dbReference>
<protein>
    <submittedName>
        <fullName evidence="1">Uncharacterized protein</fullName>
    </submittedName>
</protein>
<gene>
    <name evidence="1" type="ORF">PoB_006918900</name>
</gene>
<name>A0AAV4DEQ0_9GAST</name>
<evidence type="ECO:0000313" key="1">
    <source>
        <dbReference type="EMBL" id="GFO42684.1"/>
    </source>
</evidence>
<reference evidence="1 2" key="1">
    <citation type="journal article" date="2021" name="Elife">
        <title>Chloroplast acquisition without the gene transfer in kleptoplastic sea slugs, Plakobranchus ocellatus.</title>
        <authorList>
            <person name="Maeda T."/>
            <person name="Takahashi S."/>
            <person name="Yoshida T."/>
            <person name="Shimamura S."/>
            <person name="Takaki Y."/>
            <person name="Nagai Y."/>
            <person name="Toyoda A."/>
            <person name="Suzuki Y."/>
            <person name="Arimoto A."/>
            <person name="Ishii H."/>
            <person name="Satoh N."/>
            <person name="Nishiyama T."/>
            <person name="Hasebe M."/>
            <person name="Maruyama T."/>
            <person name="Minagawa J."/>
            <person name="Obokata J."/>
            <person name="Shigenobu S."/>
        </authorList>
    </citation>
    <scope>NUCLEOTIDE SEQUENCE [LARGE SCALE GENOMIC DNA]</scope>
</reference>
<organism evidence="1 2">
    <name type="scientific">Plakobranchus ocellatus</name>
    <dbReference type="NCBI Taxonomy" id="259542"/>
    <lineage>
        <taxon>Eukaryota</taxon>
        <taxon>Metazoa</taxon>
        <taxon>Spiralia</taxon>
        <taxon>Lophotrochozoa</taxon>
        <taxon>Mollusca</taxon>
        <taxon>Gastropoda</taxon>
        <taxon>Heterobranchia</taxon>
        <taxon>Euthyneura</taxon>
        <taxon>Panpulmonata</taxon>
        <taxon>Sacoglossa</taxon>
        <taxon>Placobranchoidea</taxon>
        <taxon>Plakobranchidae</taxon>
        <taxon>Plakobranchus</taxon>
    </lineage>
</organism>